<proteinExistence type="inferred from homology"/>
<dbReference type="PROSITE" id="PS50405">
    <property type="entry name" value="GST_CTER"/>
    <property type="match status" value="1"/>
</dbReference>
<dbReference type="InterPro" id="IPR010987">
    <property type="entry name" value="Glutathione-S-Trfase_C-like"/>
</dbReference>
<comment type="similarity">
    <text evidence="4">Belongs to the GST superfamily. Sigma family.</text>
</comment>
<dbReference type="Gene3D" id="3.40.30.10">
    <property type="entry name" value="Glutaredoxin"/>
    <property type="match status" value="1"/>
</dbReference>
<dbReference type="InterPro" id="IPR004046">
    <property type="entry name" value="GST_C"/>
</dbReference>
<dbReference type="SFLD" id="SFLDG01205">
    <property type="entry name" value="AMPS.1"/>
    <property type="match status" value="1"/>
</dbReference>
<evidence type="ECO:0000256" key="5">
    <source>
        <dbReference type="ARBA" id="ARBA00047960"/>
    </source>
</evidence>
<dbReference type="PANTHER" id="PTHR11571:SF224">
    <property type="entry name" value="HEMATOPOIETIC PROSTAGLANDIN D SYNTHASE"/>
    <property type="match status" value="1"/>
</dbReference>
<dbReference type="Gene3D" id="1.20.1050.10">
    <property type="match status" value="1"/>
</dbReference>
<comment type="subunit">
    <text evidence="1">Homodimer.</text>
</comment>
<evidence type="ECO:0000259" key="6">
    <source>
        <dbReference type="PROSITE" id="PS50404"/>
    </source>
</evidence>
<evidence type="ECO:0000256" key="3">
    <source>
        <dbReference type="ARBA" id="ARBA00022679"/>
    </source>
</evidence>
<dbReference type="AlphaFoldDB" id="A0A0K8TUF3"/>
<dbReference type="GO" id="GO:0006749">
    <property type="term" value="P:glutathione metabolic process"/>
    <property type="evidence" value="ECO:0007669"/>
    <property type="project" value="TreeGrafter"/>
</dbReference>
<dbReference type="InterPro" id="IPR050213">
    <property type="entry name" value="GST_superfamily"/>
</dbReference>
<dbReference type="FunFam" id="1.20.1050.10:FF:000030">
    <property type="entry name" value="Glutathione S-transferase S1"/>
    <property type="match status" value="1"/>
</dbReference>
<dbReference type="Pfam" id="PF14497">
    <property type="entry name" value="GST_C_3"/>
    <property type="match status" value="1"/>
</dbReference>
<dbReference type="GO" id="GO:0004364">
    <property type="term" value="F:glutathione transferase activity"/>
    <property type="evidence" value="ECO:0007669"/>
    <property type="project" value="UniProtKB-EC"/>
</dbReference>
<evidence type="ECO:0000256" key="4">
    <source>
        <dbReference type="ARBA" id="ARBA00038317"/>
    </source>
</evidence>
<evidence type="ECO:0000313" key="8">
    <source>
        <dbReference type="EMBL" id="JAI18107.1"/>
    </source>
</evidence>
<dbReference type="CDD" id="cd03039">
    <property type="entry name" value="GST_N_Sigma_like"/>
    <property type="match status" value="1"/>
</dbReference>
<dbReference type="InterPro" id="IPR036249">
    <property type="entry name" value="Thioredoxin-like_sf"/>
</dbReference>
<dbReference type="PROSITE" id="PS50404">
    <property type="entry name" value="GST_NTER"/>
    <property type="match status" value="1"/>
</dbReference>
<dbReference type="CDD" id="cd03192">
    <property type="entry name" value="GST_C_Sigma_like"/>
    <property type="match status" value="1"/>
</dbReference>
<evidence type="ECO:0000256" key="2">
    <source>
        <dbReference type="ARBA" id="ARBA00012452"/>
    </source>
</evidence>
<dbReference type="InterPro" id="IPR004045">
    <property type="entry name" value="Glutathione_S-Trfase_N"/>
</dbReference>
<evidence type="ECO:0000256" key="1">
    <source>
        <dbReference type="ARBA" id="ARBA00011738"/>
    </source>
</evidence>
<dbReference type="PANTHER" id="PTHR11571">
    <property type="entry name" value="GLUTATHIONE S-TRANSFERASE"/>
    <property type="match status" value="1"/>
</dbReference>
<organism evidence="8">
    <name type="scientific">Epiphyas postvittana</name>
    <name type="common">Light brown apple moth</name>
    <dbReference type="NCBI Taxonomy" id="65032"/>
    <lineage>
        <taxon>Eukaryota</taxon>
        <taxon>Metazoa</taxon>
        <taxon>Ecdysozoa</taxon>
        <taxon>Arthropoda</taxon>
        <taxon>Hexapoda</taxon>
        <taxon>Insecta</taxon>
        <taxon>Pterygota</taxon>
        <taxon>Neoptera</taxon>
        <taxon>Endopterygota</taxon>
        <taxon>Lepidoptera</taxon>
        <taxon>Glossata</taxon>
        <taxon>Ditrysia</taxon>
        <taxon>Tortricoidea</taxon>
        <taxon>Tortricidae</taxon>
        <taxon>Tortricinae</taxon>
        <taxon>Epiphyas</taxon>
    </lineage>
</organism>
<keyword evidence="3 8" id="KW-0808">Transferase</keyword>
<sequence>MKNVKLYYFPIKARAEGLRMMLVYGGQEFEDIRIPKEEWSQWKTKMKFSLLPVLEIDGQRFEQSVAIARYLGRELGLSGANAKEDFNIDCIIDHCSDMINKIVIVMFEPDPVQKKIKHELFSKEHYPGMLAKLEETIAENDGYLANGKLSWGDFFIAGMYVGFKTMLEMPDFGEKYPNLKALYDRVVALPKVKEWVANAPYSDH</sequence>
<dbReference type="Pfam" id="PF02798">
    <property type="entry name" value="GST_N"/>
    <property type="match status" value="1"/>
</dbReference>
<dbReference type="SUPFAM" id="SSF52833">
    <property type="entry name" value="Thioredoxin-like"/>
    <property type="match status" value="1"/>
</dbReference>
<dbReference type="InterPro" id="IPR036282">
    <property type="entry name" value="Glutathione-S-Trfase_C_sf"/>
</dbReference>
<dbReference type="SFLD" id="SFLDG00363">
    <property type="entry name" value="AMPS_(cytGST):_Alpha-__Mu-__Pi"/>
    <property type="match status" value="1"/>
</dbReference>
<comment type="catalytic activity">
    <reaction evidence="5">
        <text>RX + glutathione = an S-substituted glutathione + a halide anion + H(+)</text>
        <dbReference type="Rhea" id="RHEA:16437"/>
        <dbReference type="ChEBI" id="CHEBI:15378"/>
        <dbReference type="ChEBI" id="CHEBI:16042"/>
        <dbReference type="ChEBI" id="CHEBI:17792"/>
        <dbReference type="ChEBI" id="CHEBI:57925"/>
        <dbReference type="ChEBI" id="CHEBI:90779"/>
        <dbReference type="EC" id="2.5.1.18"/>
    </reaction>
</comment>
<dbReference type="EC" id="2.5.1.18" evidence="2"/>
<protein>
    <recommendedName>
        <fullName evidence="2">glutathione transferase</fullName>
        <ecNumber evidence="2">2.5.1.18</ecNumber>
    </recommendedName>
</protein>
<reference evidence="8" key="1">
    <citation type="journal article" date="2015" name="PLoS ONE">
        <title>The Peripheral Olfactory Repertoire of the Lightbrown Apple Moth, Epiphyas postvittana.</title>
        <authorList>
            <person name="Corcoran J.A."/>
            <person name="Jordan M.D."/>
            <person name="Thrimawithana A.H."/>
            <person name="Crowhurst R.N."/>
            <person name="Newcomb R.D."/>
        </authorList>
    </citation>
    <scope>NUCLEOTIDE SEQUENCE</scope>
</reference>
<dbReference type="EMBL" id="GCVX01000123">
    <property type="protein sequence ID" value="JAI18107.1"/>
    <property type="molecule type" value="Transcribed_RNA"/>
</dbReference>
<evidence type="ECO:0000259" key="7">
    <source>
        <dbReference type="PROSITE" id="PS50405"/>
    </source>
</evidence>
<dbReference type="InterPro" id="IPR040079">
    <property type="entry name" value="Glutathione_S-Trfase"/>
</dbReference>
<dbReference type="SUPFAM" id="SSF47616">
    <property type="entry name" value="GST C-terminal domain-like"/>
    <property type="match status" value="1"/>
</dbReference>
<feature type="domain" description="GST N-terminal" evidence="6">
    <location>
        <begin position="2"/>
        <end position="79"/>
    </location>
</feature>
<accession>A0A0K8TUF3</accession>
<feature type="domain" description="GST C-terminal" evidence="7">
    <location>
        <begin position="81"/>
        <end position="204"/>
    </location>
</feature>
<dbReference type="SFLD" id="SFLDS00019">
    <property type="entry name" value="Glutathione_Transferase_(cytos"/>
    <property type="match status" value="1"/>
</dbReference>
<name>A0A0K8TUF3_EPIPO</name>